<sequence>MARKGLFIIGGGGHSRVVIDSFLKSGRQIDGIVDPAYEKDELIVGIPVIGGDDILDTFSTDAVQLINGVGVLPGRLGRWKIADDLRQRGFKFVSVVDLEAVVASNVKVSEGAQVLAGCILQNGVTIGSDSVVNTGAIIDHDCNIGEKCWISPGVTICGETIIGSNAYIGTGATLIQNLKIGEGALIRAGATVVEDVQSGETI</sequence>
<evidence type="ECO:0000259" key="1">
    <source>
        <dbReference type="Pfam" id="PF17836"/>
    </source>
</evidence>
<dbReference type="Gene3D" id="2.160.10.10">
    <property type="entry name" value="Hexapeptide repeat proteins"/>
    <property type="match status" value="1"/>
</dbReference>
<dbReference type="InterPro" id="IPR050179">
    <property type="entry name" value="Trans_hexapeptide_repeat"/>
</dbReference>
<dbReference type="InterPro" id="IPR041561">
    <property type="entry name" value="PglD_N"/>
</dbReference>
<protein>
    <recommendedName>
        <fullName evidence="1">PglD N-terminal domain-containing protein</fullName>
    </recommendedName>
</protein>
<dbReference type="InterPro" id="IPR001451">
    <property type="entry name" value="Hexapep"/>
</dbReference>
<dbReference type="PANTHER" id="PTHR43300:SF7">
    <property type="entry name" value="UDP-N-ACETYLBACILLOSAMINE N-ACETYLTRANSFERASE"/>
    <property type="match status" value="1"/>
</dbReference>
<dbReference type="PANTHER" id="PTHR43300">
    <property type="entry name" value="ACETYLTRANSFERASE"/>
    <property type="match status" value="1"/>
</dbReference>
<dbReference type="AlphaFoldDB" id="A0A381XPQ9"/>
<gene>
    <name evidence="2" type="ORF">METZ01_LOCUS119041</name>
</gene>
<dbReference type="NCBIfam" id="TIGR03570">
    <property type="entry name" value="NeuD_NnaD"/>
    <property type="match status" value="1"/>
</dbReference>
<dbReference type="Gene3D" id="3.40.50.20">
    <property type="match status" value="1"/>
</dbReference>
<dbReference type="InterPro" id="IPR020019">
    <property type="entry name" value="AcTrfase_PglD-like"/>
</dbReference>
<dbReference type="Pfam" id="PF17836">
    <property type="entry name" value="PglD_N"/>
    <property type="match status" value="1"/>
</dbReference>
<dbReference type="EMBL" id="UINC01015777">
    <property type="protein sequence ID" value="SVA66187.1"/>
    <property type="molecule type" value="Genomic_DNA"/>
</dbReference>
<accession>A0A381XPQ9</accession>
<proteinExistence type="predicted"/>
<dbReference type="SUPFAM" id="SSF51161">
    <property type="entry name" value="Trimeric LpxA-like enzymes"/>
    <property type="match status" value="1"/>
</dbReference>
<reference evidence="2" key="1">
    <citation type="submission" date="2018-05" db="EMBL/GenBank/DDBJ databases">
        <authorList>
            <person name="Lanie J.A."/>
            <person name="Ng W.-L."/>
            <person name="Kazmierczak K.M."/>
            <person name="Andrzejewski T.M."/>
            <person name="Davidsen T.M."/>
            <person name="Wayne K.J."/>
            <person name="Tettelin H."/>
            <person name="Glass J.I."/>
            <person name="Rusch D."/>
            <person name="Podicherti R."/>
            <person name="Tsui H.-C.T."/>
            <person name="Winkler M.E."/>
        </authorList>
    </citation>
    <scope>NUCLEOTIDE SEQUENCE</scope>
</reference>
<name>A0A381XPQ9_9ZZZZ</name>
<dbReference type="CDD" id="cd03360">
    <property type="entry name" value="LbH_AT_putative"/>
    <property type="match status" value="1"/>
</dbReference>
<organism evidence="2">
    <name type="scientific">marine metagenome</name>
    <dbReference type="NCBI Taxonomy" id="408172"/>
    <lineage>
        <taxon>unclassified sequences</taxon>
        <taxon>metagenomes</taxon>
        <taxon>ecological metagenomes</taxon>
    </lineage>
</organism>
<feature type="domain" description="PglD N-terminal" evidence="1">
    <location>
        <begin position="6"/>
        <end position="70"/>
    </location>
</feature>
<dbReference type="InterPro" id="IPR011004">
    <property type="entry name" value="Trimer_LpxA-like_sf"/>
</dbReference>
<dbReference type="Pfam" id="PF00132">
    <property type="entry name" value="Hexapep"/>
    <property type="match status" value="1"/>
</dbReference>
<evidence type="ECO:0000313" key="2">
    <source>
        <dbReference type="EMBL" id="SVA66187.1"/>
    </source>
</evidence>